<dbReference type="Proteomes" id="UP001557470">
    <property type="component" value="Unassembled WGS sequence"/>
</dbReference>
<gene>
    <name evidence="2" type="ORF">UPYG_G00016210</name>
</gene>
<feature type="compositionally biased region" description="Low complexity" evidence="1">
    <location>
        <begin position="34"/>
        <end position="50"/>
    </location>
</feature>
<sequence length="484" mass="53683">MDTATIPCTTHSKCRKFDKKIAITTTFKTRKTTPKSCSSTVKSSVTTPKSRSTKSKSHLTNAKTTIKNDVGKNKLLYDKISNKPYVRPLRTAYLDKRSTTMPKCRKETRALEPFHARPGTLEAASATPAIQMQGIKRQWAHREKQTSAPSTTLKVTRKCNFNKKLDKTKVIKKQQLCKVKDITTAPPATTVKVTKNLQNKRKLCVGKKVGVPLACVTTTEKAEKVTKNLKMTNHLRKVRATKSLHVSKEKCISTPLTTNPVTATEILTESPKVKDELKKTKRAVQKQIVKTSTKKTSSVDTKSNTATVPLTTESKSKKCTAQNTKTITPTSSTDPPTSLNAPKTQIALPQTPTTPLTTPTATVKSPITTPNTPKTPSISPIKKEELPSSFYGMIGNKPYIRPPPTSYLDESCTTMQKRRKEISWTPHQSSAHPDPVEAVFAIQRQRCTKCFLPFNSAKELQTHLSLKKCTTLFGFDDSDEEGNR</sequence>
<proteinExistence type="predicted"/>
<accession>A0ABD0XJP6</accession>
<feature type="region of interest" description="Disordered" evidence="1">
    <location>
        <begin position="314"/>
        <end position="382"/>
    </location>
</feature>
<feature type="region of interest" description="Disordered" evidence="1">
    <location>
        <begin position="32"/>
        <end position="60"/>
    </location>
</feature>
<dbReference type="AlphaFoldDB" id="A0ABD0XJP6"/>
<feature type="compositionally biased region" description="Low complexity" evidence="1">
    <location>
        <begin position="324"/>
        <end position="362"/>
    </location>
</feature>
<keyword evidence="3" id="KW-1185">Reference proteome</keyword>
<evidence type="ECO:0000313" key="2">
    <source>
        <dbReference type="EMBL" id="KAL1021656.1"/>
    </source>
</evidence>
<protein>
    <submittedName>
        <fullName evidence="2">Uncharacterized protein</fullName>
    </submittedName>
</protein>
<comment type="caution">
    <text evidence="2">The sequence shown here is derived from an EMBL/GenBank/DDBJ whole genome shotgun (WGS) entry which is preliminary data.</text>
</comment>
<dbReference type="EMBL" id="JAGEUA010000001">
    <property type="protein sequence ID" value="KAL1021656.1"/>
    <property type="molecule type" value="Genomic_DNA"/>
</dbReference>
<feature type="compositionally biased region" description="Polar residues" evidence="1">
    <location>
        <begin position="314"/>
        <end position="323"/>
    </location>
</feature>
<evidence type="ECO:0000313" key="3">
    <source>
        <dbReference type="Proteomes" id="UP001557470"/>
    </source>
</evidence>
<reference evidence="2 3" key="1">
    <citation type="submission" date="2024-06" db="EMBL/GenBank/DDBJ databases">
        <authorList>
            <person name="Pan Q."/>
            <person name="Wen M."/>
            <person name="Jouanno E."/>
            <person name="Zahm M."/>
            <person name="Klopp C."/>
            <person name="Cabau C."/>
            <person name="Louis A."/>
            <person name="Berthelot C."/>
            <person name="Parey E."/>
            <person name="Roest Crollius H."/>
            <person name="Montfort J."/>
            <person name="Robinson-Rechavi M."/>
            <person name="Bouchez O."/>
            <person name="Lampietro C."/>
            <person name="Lopez Roques C."/>
            <person name="Donnadieu C."/>
            <person name="Postlethwait J."/>
            <person name="Bobe J."/>
            <person name="Verreycken H."/>
            <person name="Guiguen Y."/>
        </authorList>
    </citation>
    <scope>NUCLEOTIDE SEQUENCE [LARGE SCALE GENOMIC DNA]</scope>
    <source>
        <strain evidence="2">Up_M1</strain>
        <tissue evidence="2">Testis</tissue>
    </source>
</reference>
<name>A0ABD0XJP6_UMBPY</name>
<feature type="compositionally biased region" description="Polar residues" evidence="1">
    <location>
        <begin position="363"/>
        <end position="378"/>
    </location>
</feature>
<organism evidence="2 3">
    <name type="scientific">Umbra pygmaea</name>
    <name type="common">Eastern mudminnow</name>
    <dbReference type="NCBI Taxonomy" id="75934"/>
    <lineage>
        <taxon>Eukaryota</taxon>
        <taxon>Metazoa</taxon>
        <taxon>Chordata</taxon>
        <taxon>Craniata</taxon>
        <taxon>Vertebrata</taxon>
        <taxon>Euteleostomi</taxon>
        <taxon>Actinopterygii</taxon>
        <taxon>Neopterygii</taxon>
        <taxon>Teleostei</taxon>
        <taxon>Protacanthopterygii</taxon>
        <taxon>Esociformes</taxon>
        <taxon>Umbridae</taxon>
        <taxon>Umbra</taxon>
    </lineage>
</organism>
<evidence type="ECO:0000256" key="1">
    <source>
        <dbReference type="SAM" id="MobiDB-lite"/>
    </source>
</evidence>